<evidence type="ECO:0000313" key="6">
    <source>
        <dbReference type="Proteomes" id="UP001501509"/>
    </source>
</evidence>
<dbReference type="PANTHER" id="PTHR44688:SF16">
    <property type="entry name" value="DNA-BINDING TRANSCRIPTIONAL ACTIVATOR DEVR_DOSR"/>
    <property type="match status" value="1"/>
</dbReference>
<feature type="domain" description="HTH luxR-type" evidence="4">
    <location>
        <begin position="339"/>
        <end position="404"/>
    </location>
</feature>
<dbReference type="EMBL" id="BAAATD010000011">
    <property type="protein sequence ID" value="GAA2622949.1"/>
    <property type="molecule type" value="Genomic_DNA"/>
</dbReference>
<evidence type="ECO:0000313" key="5">
    <source>
        <dbReference type="EMBL" id="GAA2622949.1"/>
    </source>
</evidence>
<reference evidence="5 6" key="1">
    <citation type="journal article" date="2019" name="Int. J. Syst. Evol. Microbiol.">
        <title>The Global Catalogue of Microorganisms (GCM) 10K type strain sequencing project: providing services to taxonomists for standard genome sequencing and annotation.</title>
        <authorList>
            <consortium name="The Broad Institute Genomics Platform"/>
            <consortium name="The Broad Institute Genome Sequencing Center for Infectious Disease"/>
            <person name="Wu L."/>
            <person name="Ma J."/>
        </authorList>
    </citation>
    <scope>NUCLEOTIDE SEQUENCE [LARGE SCALE GENOMIC DNA]</scope>
    <source>
        <strain evidence="5 6">JCM 6833</strain>
    </source>
</reference>
<dbReference type="InterPro" id="IPR000792">
    <property type="entry name" value="Tscrpt_reg_LuxR_C"/>
</dbReference>
<dbReference type="Gene3D" id="3.40.50.2300">
    <property type="match status" value="1"/>
</dbReference>
<name>A0ABN3QCM3_9ACTN</name>
<dbReference type="PROSITE" id="PS50043">
    <property type="entry name" value="HTH_LUXR_2"/>
    <property type="match status" value="2"/>
</dbReference>
<dbReference type="SMART" id="SM00421">
    <property type="entry name" value="HTH_LUXR"/>
    <property type="match status" value="2"/>
</dbReference>
<dbReference type="PANTHER" id="PTHR44688">
    <property type="entry name" value="DNA-BINDING TRANSCRIPTIONAL ACTIVATOR DEVR_DOSR"/>
    <property type="match status" value="1"/>
</dbReference>
<comment type="caution">
    <text evidence="5">The sequence shown here is derived from an EMBL/GenBank/DDBJ whole genome shotgun (WGS) entry which is preliminary data.</text>
</comment>
<dbReference type="CDD" id="cd06170">
    <property type="entry name" value="LuxR_C_like"/>
    <property type="match status" value="2"/>
</dbReference>
<dbReference type="InterPro" id="IPR016032">
    <property type="entry name" value="Sig_transdc_resp-reg_C-effctor"/>
</dbReference>
<evidence type="ECO:0000256" key="3">
    <source>
        <dbReference type="ARBA" id="ARBA00023163"/>
    </source>
</evidence>
<keyword evidence="1" id="KW-0805">Transcription regulation</keyword>
<proteinExistence type="predicted"/>
<sequence>MGVTQVALRSPNRLLREALATSLATRPDLAVIGATERLSDLLWLCRLRPADVVLIDLGSEFAEADLEGVHALRATSRTLAIVLTYTRLSPDAVTAAGRAGATRLVPHSRGIQAVIEAVVQGPAPPRDGPPALLTDRDLQVLALMSAGYSVKEMARLMGVSTSTIENHKRRMFAKLSAHSQAHVVARAARMGLLWSAPRGTAPPRLSRARVVLVIGAPGELRDTVVLTLLRHAIPVMMLGRGTLTAEDELMRFRELITTVLISGPDSDWRAVRHLGTRTVTVIAGTEQPTIAEELIRGADAVVPAGDVPEQLAFVVALASQGYATTDAAREMIRSMAARFPSVRASLTAREIDILRSIASGHSVRQTAAALGITSKTVENTQARLFRKLSVRNRAEALAVAYSLGLITHD</sequence>
<dbReference type="Gene3D" id="1.10.10.10">
    <property type="entry name" value="Winged helix-like DNA-binding domain superfamily/Winged helix DNA-binding domain"/>
    <property type="match status" value="1"/>
</dbReference>
<dbReference type="Proteomes" id="UP001501509">
    <property type="component" value="Unassembled WGS sequence"/>
</dbReference>
<keyword evidence="3" id="KW-0804">Transcription</keyword>
<keyword evidence="2" id="KW-0238">DNA-binding</keyword>
<evidence type="ECO:0000259" key="4">
    <source>
        <dbReference type="PROSITE" id="PS50043"/>
    </source>
</evidence>
<protein>
    <recommendedName>
        <fullName evidence="4">HTH luxR-type domain-containing protein</fullName>
    </recommendedName>
</protein>
<dbReference type="PRINTS" id="PR00038">
    <property type="entry name" value="HTHLUXR"/>
</dbReference>
<accession>A0ABN3QCM3</accession>
<gene>
    <name evidence="5" type="ORF">GCM10010411_68790</name>
</gene>
<evidence type="ECO:0000256" key="1">
    <source>
        <dbReference type="ARBA" id="ARBA00023015"/>
    </source>
</evidence>
<feature type="domain" description="HTH luxR-type" evidence="4">
    <location>
        <begin position="126"/>
        <end position="191"/>
    </location>
</feature>
<keyword evidence="6" id="KW-1185">Reference proteome</keyword>
<organism evidence="5 6">
    <name type="scientific">Actinomadura fulvescens</name>
    <dbReference type="NCBI Taxonomy" id="46160"/>
    <lineage>
        <taxon>Bacteria</taxon>
        <taxon>Bacillati</taxon>
        <taxon>Actinomycetota</taxon>
        <taxon>Actinomycetes</taxon>
        <taxon>Streptosporangiales</taxon>
        <taxon>Thermomonosporaceae</taxon>
        <taxon>Actinomadura</taxon>
    </lineage>
</organism>
<dbReference type="InterPro" id="IPR036388">
    <property type="entry name" value="WH-like_DNA-bd_sf"/>
</dbReference>
<dbReference type="SUPFAM" id="SSF46894">
    <property type="entry name" value="C-terminal effector domain of the bipartite response regulators"/>
    <property type="match status" value="2"/>
</dbReference>
<evidence type="ECO:0000256" key="2">
    <source>
        <dbReference type="ARBA" id="ARBA00023125"/>
    </source>
</evidence>
<dbReference type="Pfam" id="PF00196">
    <property type="entry name" value="GerE"/>
    <property type="match status" value="2"/>
</dbReference>